<dbReference type="GO" id="GO:0006281">
    <property type="term" value="P:DNA repair"/>
    <property type="evidence" value="ECO:0007669"/>
    <property type="project" value="UniProtKB-KW"/>
</dbReference>
<gene>
    <name evidence="6" type="ORF">K450DRAFT_229445</name>
</gene>
<dbReference type="AlphaFoldDB" id="A0AAD5EFQ4"/>
<evidence type="ECO:0000256" key="2">
    <source>
        <dbReference type="ARBA" id="ARBA00010991"/>
    </source>
</evidence>
<protein>
    <recommendedName>
        <fullName evidence="8">Proliferating cell nuclear antigen</fullName>
    </recommendedName>
</protein>
<dbReference type="EMBL" id="MU620902">
    <property type="protein sequence ID" value="KAI8582185.1"/>
    <property type="molecule type" value="Genomic_DNA"/>
</dbReference>
<keyword evidence="3" id="KW-0227">DNA damage</keyword>
<dbReference type="Proteomes" id="UP001206595">
    <property type="component" value="Unassembled WGS sequence"/>
</dbReference>
<sequence length="279" mass="31356">MVMDMPEPLFMAELDSVRTLLNMLKAIQIKGYMTCEIDSEVLTFVSQDMHSIKASAYMKREHFSQYRFTGSDDTPRFTVGSDALIGCLGIIASNQNDGCKMKYAGEGAVFEIRGENREAIEICRLKTMEPEEVFIGLNLGDKVSWLQATLMKSDWFKDALSDLDSTCESVTFHISPDDQFFRLSANGESGEWNMEYPARSDAFLEFHAETEVKFSYRYSHIALCKKALEISEHVSLRTDPYGYLGLLFSVETSAKAAYVEFVIAPLDTDETSSQSDSGT</sequence>
<accession>A0AAD5EFQ4</accession>
<evidence type="ECO:0000313" key="7">
    <source>
        <dbReference type="Proteomes" id="UP001206595"/>
    </source>
</evidence>
<dbReference type="GO" id="GO:0030896">
    <property type="term" value="C:checkpoint clamp complex"/>
    <property type="evidence" value="ECO:0007669"/>
    <property type="project" value="TreeGrafter"/>
</dbReference>
<evidence type="ECO:0008006" key="8">
    <source>
        <dbReference type="Google" id="ProtNLM"/>
    </source>
</evidence>
<comment type="subcellular location">
    <subcellularLocation>
        <location evidence="1">Nucleus</location>
    </subcellularLocation>
</comment>
<evidence type="ECO:0000313" key="6">
    <source>
        <dbReference type="EMBL" id="KAI8582185.1"/>
    </source>
</evidence>
<keyword evidence="5" id="KW-0539">Nucleus</keyword>
<evidence type="ECO:0000256" key="1">
    <source>
        <dbReference type="ARBA" id="ARBA00004123"/>
    </source>
</evidence>
<dbReference type="Pfam" id="PF02144">
    <property type="entry name" value="Rad1"/>
    <property type="match status" value="1"/>
</dbReference>
<dbReference type="PANTHER" id="PTHR10870:SF0">
    <property type="entry name" value="CELL CYCLE CHECKPOINT PROTEIN RAD1"/>
    <property type="match status" value="1"/>
</dbReference>
<keyword evidence="4" id="KW-0234">DNA repair</keyword>
<comment type="caution">
    <text evidence="6">The sequence shown here is derived from an EMBL/GenBank/DDBJ whole genome shotgun (WGS) entry which is preliminary data.</text>
</comment>
<dbReference type="InterPro" id="IPR003021">
    <property type="entry name" value="Rad1_Rec1_Rad17"/>
</dbReference>
<evidence type="ECO:0000256" key="5">
    <source>
        <dbReference type="ARBA" id="ARBA00023242"/>
    </source>
</evidence>
<dbReference type="RefSeq" id="XP_051447189.1">
    <property type="nucleotide sequence ID" value="XM_051587088.1"/>
</dbReference>
<organism evidence="6 7">
    <name type="scientific">Umbelopsis ramanniana AG</name>
    <dbReference type="NCBI Taxonomy" id="1314678"/>
    <lineage>
        <taxon>Eukaryota</taxon>
        <taxon>Fungi</taxon>
        <taxon>Fungi incertae sedis</taxon>
        <taxon>Mucoromycota</taxon>
        <taxon>Mucoromycotina</taxon>
        <taxon>Umbelopsidomycetes</taxon>
        <taxon>Umbelopsidales</taxon>
        <taxon>Umbelopsidaceae</taxon>
        <taxon>Umbelopsis</taxon>
    </lineage>
</organism>
<name>A0AAD5EFQ4_UMBRA</name>
<evidence type="ECO:0000256" key="3">
    <source>
        <dbReference type="ARBA" id="ARBA00022763"/>
    </source>
</evidence>
<evidence type="ECO:0000256" key="4">
    <source>
        <dbReference type="ARBA" id="ARBA00023204"/>
    </source>
</evidence>
<reference evidence="6" key="2">
    <citation type="journal article" date="2022" name="Proc. Natl. Acad. Sci. U.S.A.">
        <title>Diploid-dominant life cycles characterize the early evolution of Fungi.</title>
        <authorList>
            <person name="Amses K.R."/>
            <person name="Simmons D.R."/>
            <person name="Longcore J.E."/>
            <person name="Mondo S.J."/>
            <person name="Seto K."/>
            <person name="Jeronimo G.H."/>
            <person name="Bonds A.E."/>
            <person name="Quandt C.A."/>
            <person name="Davis W.J."/>
            <person name="Chang Y."/>
            <person name="Federici B.A."/>
            <person name="Kuo A."/>
            <person name="LaButti K."/>
            <person name="Pangilinan J."/>
            <person name="Andreopoulos W."/>
            <person name="Tritt A."/>
            <person name="Riley R."/>
            <person name="Hundley H."/>
            <person name="Johnson J."/>
            <person name="Lipzen A."/>
            <person name="Barry K."/>
            <person name="Lang B.F."/>
            <person name="Cuomo C.A."/>
            <person name="Buchler N.E."/>
            <person name="Grigoriev I.V."/>
            <person name="Spatafora J.W."/>
            <person name="Stajich J.E."/>
            <person name="James T.Y."/>
        </authorList>
    </citation>
    <scope>NUCLEOTIDE SEQUENCE</scope>
    <source>
        <strain evidence="6">AG</strain>
    </source>
</reference>
<comment type="similarity">
    <text evidence="2">Belongs to the rad1 family.</text>
</comment>
<dbReference type="Gene3D" id="3.70.10.10">
    <property type="match status" value="1"/>
</dbReference>
<dbReference type="InterPro" id="IPR046938">
    <property type="entry name" value="DNA_clamp_sf"/>
</dbReference>
<keyword evidence="7" id="KW-1185">Reference proteome</keyword>
<dbReference type="PRINTS" id="PR01245">
    <property type="entry name" value="RAD1REC1"/>
</dbReference>
<dbReference type="GO" id="GO:0000077">
    <property type="term" value="P:DNA damage checkpoint signaling"/>
    <property type="evidence" value="ECO:0007669"/>
    <property type="project" value="InterPro"/>
</dbReference>
<proteinExistence type="inferred from homology"/>
<dbReference type="SUPFAM" id="SSF55979">
    <property type="entry name" value="DNA clamp"/>
    <property type="match status" value="1"/>
</dbReference>
<dbReference type="PANTHER" id="PTHR10870">
    <property type="entry name" value="CELL CYCLE CHECKPOINT PROTEIN RAD1"/>
    <property type="match status" value="1"/>
</dbReference>
<reference evidence="6" key="1">
    <citation type="submission" date="2021-06" db="EMBL/GenBank/DDBJ databases">
        <authorList>
            <consortium name="DOE Joint Genome Institute"/>
            <person name="Mondo S.J."/>
            <person name="Amses K.R."/>
            <person name="Simmons D.R."/>
            <person name="Longcore J.E."/>
            <person name="Seto K."/>
            <person name="Alves G.H."/>
            <person name="Bonds A.E."/>
            <person name="Quandt C.A."/>
            <person name="Davis W.J."/>
            <person name="Chang Y."/>
            <person name="Letcher P.M."/>
            <person name="Powell M.J."/>
            <person name="Kuo A."/>
            <person name="Labutti K."/>
            <person name="Pangilinan J."/>
            <person name="Andreopoulos W."/>
            <person name="Tritt A."/>
            <person name="Riley R."/>
            <person name="Hundley H."/>
            <person name="Johnson J."/>
            <person name="Lipzen A."/>
            <person name="Barry K."/>
            <person name="Berbee M.L."/>
            <person name="Buchler N.E."/>
            <person name="Grigoriev I.V."/>
            <person name="Spatafora J.W."/>
            <person name="Stajich J.E."/>
            <person name="James T.Y."/>
        </authorList>
    </citation>
    <scope>NUCLEOTIDE SEQUENCE</scope>
    <source>
        <strain evidence="6">AG</strain>
    </source>
</reference>
<dbReference type="GeneID" id="75912435"/>